<feature type="transmembrane region" description="Helical" evidence="1">
    <location>
        <begin position="93"/>
        <end position="109"/>
    </location>
</feature>
<evidence type="ECO:0000313" key="4">
    <source>
        <dbReference type="Proteomes" id="UP000694036"/>
    </source>
</evidence>
<dbReference type="AlphaFoldDB" id="A0A8F5GZP6"/>
<keyword evidence="1" id="KW-1133">Transmembrane helix</keyword>
<feature type="transmembrane region" description="Helical" evidence="1">
    <location>
        <begin position="193"/>
        <end position="212"/>
    </location>
</feature>
<keyword evidence="4" id="KW-1185">Reference proteome</keyword>
<evidence type="ECO:0000256" key="1">
    <source>
        <dbReference type="SAM" id="Phobius"/>
    </source>
</evidence>
<feature type="transmembrane region" description="Helical" evidence="1">
    <location>
        <begin position="43"/>
        <end position="60"/>
    </location>
</feature>
<dbReference type="Proteomes" id="UP000693941">
    <property type="component" value="Chromosome"/>
</dbReference>
<dbReference type="Proteomes" id="UP000694036">
    <property type="component" value="Chromosome"/>
</dbReference>
<sequence length="225" mass="25550">MGIGYVIKRYRKDALITNFALTMTSSLPLLAIINFVVNHGINIWIFPLTFLNSFLSGFYLKISKFLGINLAVFFEFAISCFLLIVFIFEESPLLLISIALVLAIAHKLSRITEIGIIMNYSIAFFSPLLDLFLFNEQLVVQNTFISSFMALVLEDILRSRMIDEEIIENFNKKLSFSGDENILVLGGLGGFDSLYSIPLISTFINFFIIYILNIHIPFTIQKFVG</sequence>
<feature type="transmembrane region" description="Helical" evidence="1">
    <location>
        <begin position="67"/>
        <end position="87"/>
    </location>
</feature>
<name>A0A8F5GZP6_9CREN</name>
<organism evidence="3 4">
    <name type="scientific">Saccharolobus shibatae</name>
    <dbReference type="NCBI Taxonomy" id="2286"/>
    <lineage>
        <taxon>Archaea</taxon>
        <taxon>Thermoproteota</taxon>
        <taxon>Thermoprotei</taxon>
        <taxon>Sulfolobales</taxon>
        <taxon>Sulfolobaceae</taxon>
        <taxon>Saccharolobus</taxon>
    </lineage>
</organism>
<evidence type="ECO:0000313" key="2">
    <source>
        <dbReference type="EMBL" id="QXJ32287.1"/>
    </source>
</evidence>
<keyword evidence="1" id="KW-0812">Transmembrane</keyword>
<protein>
    <submittedName>
        <fullName evidence="3">Uncharacterized protein</fullName>
    </submittedName>
</protein>
<dbReference type="GeneID" id="65560382"/>
<feature type="transmembrane region" description="Helical" evidence="1">
    <location>
        <begin position="15"/>
        <end position="37"/>
    </location>
</feature>
<keyword evidence="1" id="KW-0472">Membrane</keyword>
<proteinExistence type="predicted"/>
<dbReference type="EMBL" id="CP077713">
    <property type="protein sequence ID" value="QXJ35326.1"/>
    <property type="molecule type" value="Genomic_DNA"/>
</dbReference>
<gene>
    <name evidence="2" type="ORF">J5U21_01938</name>
    <name evidence="3" type="ORF">J5U22_01873</name>
</gene>
<feature type="transmembrane region" description="Helical" evidence="1">
    <location>
        <begin position="116"/>
        <end position="134"/>
    </location>
</feature>
<dbReference type="RefSeq" id="WP_218257930.1">
    <property type="nucleotide sequence ID" value="NZ_CP077713.1"/>
</dbReference>
<accession>A0A8F5GZP6</accession>
<dbReference type="EMBL" id="CP077715">
    <property type="protein sequence ID" value="QXJ32287.1"/>
    <property type="molecule type" value="Genomic_DNA"/>
</dbReference>
<reference evidence="3 4" key="1">
    <citation type="journal article" date="2021" name="Environ. Microbiol.">
        <title>New insights into the diversity and evolution of the archaeal mobilome from three complete genomes of Saccharolobus shibatae.</title>
        <authorList>
            <person name="Medvedeva S."/>
            <person name="Brandt D."/>
            <person name="Cvirkaite-Krupovic V."/>
            <person name="Liu Y."/>
            <person name="Severinov K."/>
            <person name="Ishino S."/>
            <person name="Ishino Y."/>
            <person name="Prangishvili D."/>
            <person name="Kalinowski J."/>
            <person name="Krupovic M."/>
        </authorList>
    </citation>
    <scope>NUCLEOTIDE SEQUENCE [LARGE SCALE GENOMIC DNA]</scope>
    <source>
        <strain evidence="2">BEU9</strain>
        <strain evidence="3 4">S38A</strain>
    </source>
</reference>
<evidence type="ECO:0000313" key="3">
    <source>
        <dbReference type="EMBL" id="QXJ35326.1"/>
    </source>
</evidence>